<evidence type="ECO:0000313" key="2">
    <source>
        <dbReference type="Proteomes" id="UP001196413"/>
    </source>
</evidence>
<evidence type="ECO:0000313" key="1">
    <source>
        <dbReference type="EMBL" id="KAJ1348663.1"/>
    </source>
</evidence>
<gene>
    <name evidence="1" type="ORF">KIN20_004015</name>
</gene>
<protein>
    <submittedName>
        <fullName evidence="1">Uncharacterized protein</fullName>
    </submittedName>
</protein>
<reference evidence="1" key="1">
    <citation type="submission" date="2021-06" db="EMBL/GenBank/DDBJ databases">
        <title>Parelaphostrongylus tenuis whole genome reference sequence.</title>
        <authorList>
            <person name="Garwood T.J."/>
            <person name="Larsen P.A."/>
            <person name="Fountain-Jones N.M."/>
            <person name="Garbe J.R."/>
            <person name="Macchietto M.G."/>
            <person name="Kania S.A."/>
            <person name="Gerhold R.W."/>
            <person name="Richards J.E."/>
            <person name="Wolf T.M."/>
        </authorList>
    </citation>
    <scope>NUCLEOTIDE SEQUENCE</scope>
    <source>
        <strain evidence="1">MNPRO001-30</strain>
        <tissue evidence="1">Meninges</tissue>
    </source>
</reference>
<name>A0AAD5M2F0_PARTN</name>
<organism evidence="1 2">
    <name type="scientific">Parelaphostrongylus tenuis</name>
    <name type="common">Meningeal worm</name>
    <dbReference type="NCBI Taxonomy" id="148309"/>
    <lineage>
        <taxon>Eukaryota</taxon>
        <taxon>Metazoa</taxon>
        <taxon>Ecdysozoa</taxon>
        <taxon>Nematoda</taxon>
        <taxon>Chromadorea</taxon>
        <taxon>Rhabditida</taxon>
        <taxon>Rhabditina</taxon>
        <taxon>Rhabditomorpha</taxon>
        <taxon>Strongyloidea</taxon>
        <taxon>Metastrongylidae</taxon>
        <taxon>Parelaphostrongylus</taxon>
    </lineage>
</organism>
<sequence>MISLFAAISTVFGCGVMPAGQGPSLSTGFTLPVAMVYTDNPTSSAQARGIATSRGGAEAFVSRLVMQTVFDVLESQARGALLPDVVTTAILSQLSVNASYDPMLCQKVAINLMDGMAAGAGQATPVSYCIIIGSTVTGICTKTDAAAMKCMTSENTVDKNACSRQTLDNLRHSHGLNDSFFIQLRFSKKFVQTTNIIMGELVENDVAKCNEWSCSNACIRSI</sequence>
<proteinExistence type="predicted"/>
<accession>A0AAD5M2F0</accession>
<keyword evidence="2" id="KW-1185">Reference proteome</keyword>
<dbReference type="EMBL" id="JAHQIW010000538">
    <property type="protein sequence ID" value="KAJ1348663.1"/>
    <property type="molecule type" value="Genomic_DNA"/>
</dbReference>
<comment type="caution">
    <text evidence="1">The sequence shown here is derived from an EMBL/GenBank/DDBJ whole genome shotgun (WGS) entry which is preliminary data.</text>
</comment>
<dbReference type="Proteomes" id="UP001196413">
    <property type="component" value="Unassembled WGS sequence"/>
</dbReference>
<dbReference type="AlphaFoldDB" id="A0AAD5M2F0"/>